<sequence length="74" mass="8051">MFRANPRASVSNELPIESVVRVKKVERIEANNLATKPSHTATPKVTRSLTVSVVRVGDVDEIPDSFVSVPIAHS</sequence>
<name>A0A059Q1V8_9POAL</name>
<organism evidence="1">
    <name type="scientific">Saccharum hybrid cultivar R570</name>
    <dbReference type="NCBI Taxonomy" id="131158"/>
    <lineage>
        <taxon>Eukaryota</taxon>
        <taxon>Viridiplantae</taxon>
        <taxon>Streptophyta</taxon>
        <taxon>Embryophyta</taxon>
        <taxon>Tracheophyta</taxon>
        <taxon>Spermatophyta</taxon>
        <taxon>Magnoliopsida</taxon>
        <taxon>Liliopsida</taxon>
        <taxon>Poales</taxon>
        <taxon>Poaceae</taxon>
        <taxon>PACMAD clade</taxon>
        <taxon>Panicoideae</taxon>
        <taxon>Andropogonodae</taxon>
        <taxon>Andropogoneae</taxon>
        <taxon>Saccharinae</taxon>
        <taxon>Saccharum</taxon>
        <taxon>Saccharum officinarum species complex</taxon>
    </lineage>
</organism>
<dbReference type="AlphaFoldDB" id="A0A059Q1V8"/>
<protein>
    <submittedName>
        <fullName evidence="1">Uncharacterized protein</fullName>
    </submittedName>
</protein>
<evidence type="ECO:0000313" key="1">
    <source>
        <dbReference type="EMBL" id="AGT16875.1"/>
    </source>
</evidence>
<accession>A0A059Q1V8</accession>
<gene>
    <name evidence="1" type="ORF">SHCRBa_022_B01_R_180</name>
</gene>
<dbReference type="EMBL" id="KF184868">
    <property type="protein sequence ID" value="AGT16875.1"/>
    <property type="molecule type" value="Genomic_DNA"/>
</dbReference>
<reference evidence="1" key="1">
    <citation type="submission" date="2013-05" db="EMBL/GenBank/DDBJ databases">
        <title>Building the sugarcane genome for biotechnology and identifying evolutionary trends.</title>
        <authorList>
            <person name="De Setta N."/>
            <person name="Monteiro-Vitorello C.B."/>
            <person name="Metcalfe C.J."/>
            <person name="Cruz G.M.Q."/>
            <person name="Del Bem L.E."/>
            <person name="Vicentini R."/>
            <person name="Nogueira F.T.S."/>
            <person name="Campos R.A."/>
            <person name="Nunes S.L."/>
            <person name="Turrini P.C.G."/>
            <person name="Vieira A.P."/>
            <person name="Cruz E.A.O."/>
            <person name="Correa T.C.S."/>
            <person name="Hotta C.T."/>
            <person name="de Mello-Varani A."/>
            <person name="Vautrin S."/>
            <person name="Trindade A.S."/>
            <person name="Vilela M.M."/>
            <person name="Horta C.L."/>
            <person name="Sato P.M."/>
            <person name="de Andrade R.F."/>
            <person name="Nishiyama M.Y."/>
            <person name="Cardoso-Silva C.B."/>
            <person name="Scortecci K.C."/>
            <person name="Garcia A.A.F."/>
            <person name="Carneiro M.S."/>
            <person name="Kim C."/>
            <person name="Paterson A.H."/>
            <person name="Berges H."/>
            <person name="D'Hont A."/>
            <person name="de-Souza A.P."/>
            <person name="Souza G.M."/>
            <person name="Vincentz M."/>
            <person name="Kitajima J.P."/>
            <person name="Van Sluys M.-A."/>
        </authorList>
    </citation>
    <scope>NUCLEOTIDE SEQUENCE</scope>
</reference>
<proteinExistence type="predicted"/>